<keyword evidence="5 12" id="KW-0547">Nucleotide-binding</keyword>
<comment type="pathway">
    <text evidence="1 12">Metabolic intermediate biosynthesis; 5-phospho-alpha-D-ribose 1-diphosphate biosynthesis; 5-phospho-alpha-D-ribose 1-diphosphate from D-ribose 5-phosphate (route I): step 1/1.</text>
</comment>
<dbReference type="GO" id="GO:0016301">
    <property type="term" value="F:kinase activity"/>
    <property type="evidence" value="ECO:0007669"/>
    <property type="project" value="UniProtKB-KW"/>
</dbReference>
<evidence type="ECO:0000313" key="14">
    <source>
        <dbReference type="EMBL" id="HGK64143.1"/>
    </source>
</evidence>
<feature type="binding site" evidence="12">
    <location>
        <begin position="97"/>
        <end position="98"/>
    </location>
    <ligand>
        <name>ATP</name>
        <dbReference type="ChEBI" id="CHEBI:30616"/>
    </ligand>
</feature>
<dbReference type="SUPFAM" id="SSF53271">
    <property type="entry name" value="PRTase-like"/>
    <property type="match status" value="1"/>
</dbReference>
<keyword evidence="6 12" id="KW-0418">Kinase</keyword>
<evidence type="ECO:0000256" key="2">
    <source>
        <dbReference type="ARBA" id="ARBA00022679"/>
    </source>
</evidence>
<keyword evidence="3 12" id="KW-0479">Metal-binding</keyword>
<keyword evidence="2 12" id="KW-0808">Transferase</keyword>
<dbReference type="PANTHER" id="PTHR10210:SF41">
    <property type="entry name" value="RIBOSE-PHOSPHATE PYROPHOSPHOKINASE 1, CHLOROPLASTIC"/>
    <property type="match status" value="1"/>
</dbReference>
<feature type="binding site" evidence="12">
    <location>
        <position position="131"/>
    </location>
    <ligand>
        <name>Mg(2+)</name>
        <dbReference type="ChEBI" id="CHEBI:18420"/>
    </ligand>
</feature>
<dbReference type="SMART" id="SM01400">
    <property type="entry name" value="Pribosyltran_N"/>
    <property type="match status" value="1"/>
</dbReference>
<keyword evidence="7 12" id="KW-0067">ATP-binding</keyword>
<evidence type="ECO:0000256" key="4">
    <source>
        <dbReference type="ARBA" id="ARBA00022727"/>
    </source>
</evidence>
<feature type="binding site" evidence="12">
    <location>
        <begin position="39"/>
        <end position="41"/>
    </location>
    <ligand>
        <name>ATP</name>
        <dbReference type="ChEBI" id="CHEBI:30616"/>
    </ligand>
</feature>
<evidence type="ECO:0000256" key="11">
    <source>
        <dbReference type="ARBA" id="ARBA00061444"/>
    </source>
</evidence>
<reference evidence="14" key="1">
    <citation type="journal article" date="2020" name="mSystems">
        <title>Genome- and Community-Level Interaction Insights into Carbon Utilization and Element Cycling Functions of Hydrothermarchaeota in Hydrothermal Sediment.</title>
        <authorList>
            <person name="Zhou Z."/>
            <person name="Liu Y."/>
            <person name="Xu W."/>
            <person name="Pan J."/>
            <person name="Luo Z.H."/>
            <person name="Li M."/>
        </authorList>
    </citation>
    <scope>NUCLEOTIDE SEQUENCE [LARGE SCALE GENOMIC DNA]</scope>
    <source>
        <strain evidence="14">SpSt-697</strain>
    </source>
</reference>
<comment type="cofactor">
    <cofactor evidence="12">
        <name>Mg(2+)</name>
        <dbReference type="ChEBI" id="CHEBI:18420"/>
    </cofactor>
    <text evidence="12">Binds 2 Mg(2+) ions per subunit.</text>
</comment>
<evidence type="ECO:0000256" key="1">
    <source>
        <dbReference type="ARBA" id="ARBA00004996"/>
    </source>
</evidence>
<dbReference type="GO" id="GO:0005737">
    <property type="term" value="C:cytoplasm"/>
    <property type="evidence" value="ECO:0007669"/>
    <property type="project" value="UniProtKB-SubCell"/>
</dbReference>
<evidence type="ECO:0000256" key="5">
    <source>
        <dbReference type="ARBA" id="ARBA00022741"/>
    </source>
</evidence>
<dbReference type="GO" id="GO:0006015">
    <property type="term" value="P:5-phosphoribose 1-diphosphate biosynthetic process"/>
    <property type="evidence" value="ECO:0007669"/>
    <property type="project" value="UniProtKB-UniRule"/>
</dbReference>
<dbReference type="NCBIfam" id="NF002320">
    <property type="entry name" value="PRK01259.1"/>
    <property type="match status" value="1"/>
</dbReference>
<comment type="catalytic activity">
    <reaction evidence="9 12">
        <text>D-ribose 5-phosphate + ATP = 5-phospho-alpha-D-ribose 1-diphosphate + AMP + H(+)</text>
        <dbReference type="Rhea" id="RHEA:15609"/>
        <dbReference type="ChEBI" id="CHEBI:15378"/>
        <dbReference type="ChEBI" id="CHEBI:30616"/>
        <dbReference type="ChEBI" id="CHEBI:58017"/>
        <dbReference type="ChEBI" id="CHEBI:78346"/>
        <dbReference type="ChEBI" id="CHEBI:456215"/>
        <dbReference type="EC" id="2.7.6.1"/>
    </reaction>
</comment>
<sequence>MKEREIKIFTGRANPFLAEKICEILELPLGKATISNFADGEIYLKIEESVRGADVFFIQPTNPPAENLLECFLFLDALKRASAGRITAVIPYFGYARQDRKDEPRVPISSKLVANLLERSGADRILTVELHAEQIQGFFDIPVDHLYSAPIFIEYFQKEKKEILKEAVVVSPDIGGARRTTGFAKRLGDLPIAIIDKRRIGPNQAEVYHLIGEVKDKFCIIFDDLIDTAGTITKAAELLKEKGAKEIFVCACHPLFSKDSGKKILNSSIKEVFVSDTIFLPKEKLNQKIKQLTIAHLLATAIKRIHLNESVSSLFI</sequence>
<keyword evidence="8 12" id="KW-0460">Magnesium</keyword>
<evidence type="ECO:0000256" key="3">
    <source>
        <dbReference type="ARBA" id="ARBA00022723"/>
    </source>
</evidence>
<dbReference type="GO" id="GO:0006164">
    <property type="term" value="P:purine nucleotide biosynthetic process"/>
    <property type="evidence" value="ECO:0007669"/>
    <property type="project" value="TreeGrafter"/>
</dbReference>
<feature type="binding site" evidence="12">
    <location>
        <position position="173"/>
    </location>
    <ligand>
        <name>Mg(2+)</name>
        <dbReference type="ChEBI" id="CHEBI:18420"/>
    </ligand>
</feature>
<dbReference type="GO" id="GO:0004749">
    <property type="term" value="F:ribose phosphate diphosphokinase activity"/>
    <property type="evidence" value="ECO:0007669"/>
    <property type="project" value="UniProtKB-UniRule"/>
</dbReference>
<evidence type="ECO:0000256" key="10">
    <source>
        <dbReference type="ARBA" id="ARBA00054914"/>
    </source>
</evidence>
<dbReference type="InterPro" id="IPR037515">
    <property type="entry name" value="Rib-P_diPkinase_bac"/>
</dbReference>
<dbReference type="InterPro" id="IPR029099">
    <property type="entry name" value="Pribosyltran_N"/>
</dbReference>
<feature type="binding site" evidence="12">
    <location>
        <position position="199"/>
    </location>
    <ligand>
        <name>D-ribose 5-phosphate</name>
        <dbReference type="ChEBI" id="CHEBI:78346"/>
    </ligand>
</feature>
<dbReference type="EC" id="2.7.6.1" evidence="12"/>
<dbReference type="UniPathway" id="UPA00087">
    <property type="reaction ID" value="UER00172"/>
</dbReference>
<dbReference type="InterPro" id="IPR029057">
    <property type="entry name" value="PRTase-like"/>
</dbReference>
<proteinExistence type="inferred from homology"/>
<dbReference type="InterPro" id="IPR005946">
    <property type="entry name" value="Rib-P_diPkinase"/>
</dbReference>
<evidence type="ECO:0000256" key="7">
    <source>
        <dbReference type="ARBA" id="ARBA00022840"/>
    </source>
</evidence>
<accession>A0A7V4E4U0</accession>
<dbReference type="GO" id="GO:0000287">
    <property type="term" value="F:magnesium ion binding"/>
    <property type="evidence" value="ECO:0007669"/>
    <property type="project" value="UniProtKB-UniRule"/>
</dbReference>
<feature type="domain" description="Ribose-phosphate pyrophosphokinase N-terminal" evidence="13">
    <location>
        <begin position="6"/>
        <end position="121"/>
    </location>
</feature>
<comment type="function">
    <text evidence="10 12">Involved in the biosynthesis of the central metabolite phospho-alpha-D-ribosyl-1-pyrophosphate (PRPP) via the transfer of pyrophosphoryl group from ATP to 1-hydroxyl of ribose-5-phosphate (Rib-5-P).</text>
</comment>
<keyword evidence="12" id="KW-0963">Cytoplasm</keyword>
<feature type="active site" evidence="12">
    <location>
        <position position="197"/>
    </location>
</feature>
<dbReference type="Gene3D" id="3.40.50.2020">
    <property type="match status" value="2"/>
</dbReference>
<feature type="binding site" evidence="12">
    <location>
        <begin position="227"/>
        <end position="231"/>
    </location>
    <ligand>
        <name>D-ribose 5-phosphate</name>
        <dbReference type="ChEBI" id="CHEBI:78346"/>
    </ligand>
</feature>
<dbReference type="Pfam" id="PF14572">
    <property type="entry name" value="Pribosyl_synth"/>
    <property type="match status" value="1"/>
</dbReference>
<protein>
    <recommendedName>
        <fullName evidence="12">Ribose-phosphate pyrophosphokinase</fullName>
        <shortName evidence="12">RPPK</shortName>
        <ecNumber evidence="12">2.7.6.1</ecNumber>
    </recommendedName>
    <alternativeName>
        <fullName evidence="12">5-phospho-D-ribosyl alpha-1-diphosphate synthase</fullName>
    </alternativeName>
    <alternativeName>
        <fullName evidence="12">Phosphoribosyl diphosphate synthase</fullName>
    </alternativeName>
    <alternativeName>
        <fullName evidence="12">Phosphoribosyl pyrophosphate synthase</fullName>
        <shortName evidence="12">P-Rib-PP synthase</shortName>
        <shortName evidence="12">PRPP synthase</shortName>
        <shortName evidence="12">PRPPase</shortName>
    </alternativeName>
</protein>
<evidence type="ECO:0000259" key="13">
    <source>
        <dbReference type="Pfam" id="PF13793"/>
    </source>
</evidence>
<evidence type="ECO:0000256" key="9">
    <source>
        <dbReference type="ARBA" id="ARBA00049535"/>
    </source>
</evidence>
<dbReference type="AlphaFoldDB" id="A0A7V4E4U0"/>
<dbReference type="InterPro" id="IPR000836">
    <property type="entry name" value="PRTase_dom"/>
</dbReference>
<organism evidence="14">
    <name type="scientific">candidate division WOR-3 bacterium</name>
    <dbReference type="NCBI Taxonomy" id="2052148"/>
    <lineage>
        <taxon>Bacteria</taxon>
        <taxon>Bacteria division WOR-3</taxon>
    </lineage>
</organism>
<dbReference type="GO" id="GO:0002189">
    <property type="term" value="C:ribose phosphate diphosphokinase complex"/>
    <property type="evidence" value="ECO:0007669"/>
    <property type="project" value="TreeGrafter"/>
</dbReference>
<dbReference type="Pfam" id="PF13793">
    <property type="entry name" value="Pribosyltran_N"/>
    <property type="match status" value="1"/>
</dbReference>
<dbReference type="NCBIfam" id="TIGR01251">
    <property type="entry name" value="ribP_PPkin"/>
    <property type="match status" value="1"/>
</dbReference>
<comment type="subcellular location">
    <subcellularLocation>
        <location evidence="12">Cytoplasm</location>
    </subcellularLocation>
</comment>
<dbReference type="PANTHER" id="PTHR10210">
    <property type="entry name" value="RIBOSE-PHOSPHATE DIPHOSPHOKINASE FAMILY MEMBER"/>
    <property type="match status" value="1"/>
</dbReference>
<dbReference type="FunFam" id="3.40.50.2020:FF:000001">
    <property type="entry name" value="Ribose-phosphate pyrophosphokinase"/>
    <property type="match status" value="1"/>
</dbReference>
<comment type="similarity">
    <text evidence="11 12">Belongs to the ribose-phosphate pyrophosphokinase family. Class I subfamily.</text>
</comment>
<dbReference type="EMBL" id="DTDR01000145">
    <property type="protein sequence ID" value="HGK64143.1"/>
    <property type="molecule type" value="Genomic_DNA"/>
</dbReference>
<comment type="caution">
    <text evidence="14">The sequence shown here is derived from an EMBL/GenBank/DDBJ whole genome shotgun (WGS) entry which is preliminary data.</text>
</comment>
<keyword evidence="4 12" id="KW-0545">Nucleotide biosynthesis</keyword>
<evidence type="ECO:0000256" key="8">
    <source>
        <dbReference type="ARBA" id="ARBA00022842"/>
    </source>
</evidence>
<dbReference type="CDD" id="cd06223">
    <property type="entry name" value="PRTases_typeI"/>
    <property type="match status" value="1"/>
</dbReference>
<dbReference type="HAMAP" id="MF_00583_B">
    <property type="entry name" value="RibP_PPkinase_B"/>
    <property type="match status" value="1"/>
</dbReference>
<feature type="binding site" evidence="12">
    <location>
        <position position="223"/>
    </location>
    <ligand>
        <name>D-ribose 5-phosphate</name>
        <dbReference type="ChEBI" id="CHEBI:78346"/>
    </ligand>
</feature>
<evidence type="ECO:0000256" key="12">
    <source>
        <dbReference type="HAMAP-Rule" id="MF_00583"/>
    </source>
</evidence>
<evidence type="ECO:0000256" key="6">
    <source>
        <dbReference type="ARBA" id="ARBA00022777"/>
    </source>
</evidence>
<name>A0A7V4E4U0_UNCW3</name>
<dbReference type="GO" id="GO:0005524">
    <property type="term" value="F:ATP binding"/>
    <property type="evidence" value="ECO:0007669"/>
    <property type="project" value="UniProtKB-KW"/>
</dbReference>
<comment type="subunit">
    <text evidence="12">Homohexamer.</text>
</comment>
<gene>
    <name evidence="12" type="primary">prs</name>
    <name evidence="14" type="ORF">ENU74_06110</name>
</gene>